<gene>
    <name evidence="2" type="ORF">EYF80_036269</name>
</gene>
<name>A0A4Z2GJ66_9TELE</name>
<feature type="region of interest" description="Disordered" evidence="1">
    <location>
        <begin position="37"/>
        <end position="183"/>
    </location>
</feature>
<sequence>MPSGFSPLTSVSEFKLAALGLLLWILCLVWRTNTKAAAMSAKKEESPPVGAPAAGERPPAAAAAPSTRGEGRGPRAGGASAALAVTEDAVALRASSETPSRGASLQSNPQKPRRARGPMLSSGPEERERLKFILGASEDNSSDEDALVTKPPSGASQTLSSAHKSPAQQASAAGPQASPSGLK</sequence>
<reference evidence="2 3" key="1">
    <citation type="submission" date="2019-03" db="EMBL/GenBank/DDBJ databases">
        <title>First draft genome of Liparis tanakae, snailfish: a comprehensive survey of snailfish specific genes.</title>
        <authorList>
            <person name="Kim W."/>
            <person name="Song I."/>
            <person name="Jeong J.-H."/>
            <person name="Kim D."/>
            <person name="Kim S."/>
            <person name="Ryu S."/>
            <person name="Song J.Y."/>
            <person name="Lee S.K."/>
        </authorList>
    </citation>
    <scope>NUCLEOTIDE SEQUENCE [LARGE SCALE GENOMIC DNA]</scope>
    <source>
        <tissue evidence="2">Muscle</tissue>
    </source>
</reference>
<organism evidence="2 3">
    <name type="scientific">Liparis tanakae</name>
    <name type="common">Tanaka's snailfish</name>
    <dbReference type="NCBI Taxonomy" id="230148"/>
    <lineage>
        <taxon>Eukaryota</taxon>
        <taxon>Metazoa</taxon>
        <taxon>Chordata</taxon>
        <taxon>Craniata</taxon>
        <taxon>Vertebrata</taxon>
        <taxon>Euteleostomi</taxon>
        <taxon>Actinopterygii</taxon>
        <taxon>Neopterygii</taxon>
        <taxon>Teleostei</taxon>
        <taxon>Neoteleostei</taxon>
        <taxon>Acanthomorphata</taxon>
        <taxon>Eupercaria</taxon>
        <taxon>Perciformes</taxon>
        <taxon>Cottioidei</taxon>
        <taxon>Cottales</taxon>
        <taxon>Liparidae</taxon>
        <taxon>Liparis</taxon>
    </lineage>
</organism>
<keyword evidence="3" id="KW-1185">Reference proteome</keyword>
<feature type="compositionally biased region" description="Low complexity" evidence="1">
    <location>
        <begin position="165"/>
        <end position="183"/>
    </location>
</feature>
<dbReference type="EMBL" id="SRLO01000514">
    <property type="protein sequence ID" value="TNN53496.1"/>
    <property type="molecule type" value="Genomic_DNA"/>
</dbReference>
<evidence type="ECO:0000313" key="2">
    <source>
        <dbReference type="EMBL" id="TNN53496.1"/>
    </source>
</evidence>
<evidence type="ECO:0000313" key="3">
    <source>
        <dbReference type="Proteomes" id="UP000314294"/>
    </source>
</evidence>
<feature type="compositionally biased region" description="Low complexity" evidence="1">
    <location>
        <begin position="47"/>
        <end position="65"/>
    </location>
</feature>
<feature type="compositionally biased region" description="Polar residues" evidence="1">
    <location>
        <begin position="154"/>
        <end position="163"/>
    </location>
</feature>
<dbReference type="AlphaFoldDB" id="A0A4Z2GJ66"/>
<dbReference type="OrthoDB" id="8964978at2759"/>
<protein>
    <submittedName>
        <fullName evidence="2">Uncharacterized protein</fullName>
    </submittedName>
</protein>
<accession>A0A4Z2GJ66</accession>
<dbReference type="Proteomes" id="UP000314294">
    <property type="component" value="Unassembled WGS sequence"/>
</dbReference>
<proteinExistence type="predicted"/>
<evidence type="ECO:0000256" key="1">
    <source>
        <dbReference type="SAM" id="MobiDB-lite"/>
    </source>
</evidence>
<comment type="caution">
    <text evidence="2">The sequence shown here is derived from an EMBL/GenBank/DDBJ whole genome shotgun (WGS) entry which is preliminary data.</text>
</comment>
<feature type="compositionally biased region" description="Polar residues" evidence="1">
    <location>
        <begin position="95"/>
        <end position="110"/>
    </location>
</feature>